<comment type="caution">
    <text evidence="7">The sequence shown here is derived from an EMBL/GenBank/DDBJ whole genome shotgun (WGS) entry which is preliminary data.</text>
</comment>
<evidence type="ECO:0000256" key="5">
    <source>
        <dbReference type="ARBA" id="ARBA00023136"/>
    </source>
</evidence>
<protein>
    <submittedName>
        <fullName evidence="7">Amino acid permease</fullName>
    </submittedName>
</protein>
<dbReference type="Proteomes" id="UP000093928">
    <property type="component" value="Unassembled WGS sequence"/>
</dbReference>
<name>A0A1A3NM64_MYCAS</name>
<feature type="transmembrane region" description="Helical" evidence="6">
    <location>
        <begin position="428"/>
        <end position="447"/>
    </location>
</feature>
<comment type="subcellular location">
    <subcellularLocation>
        <location evidence="1">Membrane</location>
        <topology evidence="1">Multi-pass membrane protein</topology>
    </subcellularLocation>
</comment>
<dbReference type="RefSeq" id="WP_065145593.1">
    <property type="nucleotide sequence ID" value="NZ_LZLS01000176.1"/>
</dbReference>
<dbReference type="InterPro" id="IPR002293">
    <property type="entry name" value="AA/rel_permease1"/>
</dbReference>
<evidence type="ECO:0000256" key="1">
    <source>
        <dbReference type="ARBA" id="ARBA00004141"/>
    </source>
</evidence>
<feature type="transmembrane region" description="Helical" evidence="6">
    <location>
        <begin position="107"/>
        <end position="130"/>
    </location>
</feature>
<dbReference type="PIRSF" id="PIRSF006060">
    <property type="entry name" value="AA_transporter"/>
    <property type="match status" value="1"/>
</dbReference>
<dbReference type="PANTHER" id="PTHR45649:SF26">
    <property type="entry name" value="OS04G0435100 PROTEIN"/>
    <property type="match status" value="1"/>
</dbReference>
<evidence type="ECO:0000313" key="8">
    <source>
        <dbReference type="Proteomes" id="UP000093928"/>
    </source>
</evidence>
<dbReference type="Gene3D" id="1.20.1740.10">
    <property type="entry name" value="Amino acid/polyamine transporter I"/>
    <property type="match status" value="1"/>
</dbReference>
<feature type="transmembrane region" description="Helical" evidence="6">
    <location>
        <begin position="65"/>
        <end position="86"/>
    </location>
</feature>
<feature type="transmembrane region" description="Helical" evidence="6">
    <location>
        <begin position="386"/>
        <end position="408"/>
    </location>
</feature>
<dbReference type="AlphaFoldDB" id="A0A1A3NM64"/>
<evidence type="ECO:0000256" key="3">
    <source>
        <dbReference type="ARBA" id="ARBA00022692"/>
    </source>
</evidence>
<sequence length="490" mass="51905">MTHALPAPDAASSDEFCEDCGYEPELKRTLGSFQVFAVSFAFISVAVGIFGTYDDLLRSSGPVGIWTWVIAAIGQLLVALVIAQFAARIPLSGSSYQWGSRLANPKIGWFFGWLTFCYLITGLMAIDSAMSSTCLMPLFNMAPNEDTARLMTAAVMVIQAVLAIASTRLVALVNSAAVGIELTIVVVLVVALLIAVAVTGHGSAGNLVSRGIAEGDPNYFAFGGGLMAVMIVGLGTLVGFDSAANMAEEAKDPFRSVPRAIVGSVLAASVLGMLFLIALTVAIDSIPKISTADSPVAMIMHDQLGPVTERIFLVAIAIAFFGGGMVTLTSCSRMIFAMSRDDRFPAHRLMRKVNPRTQTPIPATIAPVVVGITVLAVLPGNALLELITSGTVFPALTYGMIVVLYLAVRQRLDRQEGAFDIGRFELPVAIAALIWSICALVILLSPAAARVPLMIVAGLLGAGALYFAYMMIFRRDVLEHEPGDLTVFSH</sequence>
<reference evidence="7 8" key="1">
    <citation type="submission" date="2016-06" db="EMBL/GenBank/DDBJ databases">
        <authorList>
            <person name="Kjaerup R.B."/>
            <person name="Dalgaard T.S."/>
            <person name="Juul-Madsen H.R."/>
        </authorList>
    </citation>
    <scope>NUCLEOTIDE SEQUENCE [LARGE SCALE GENOMIC DNA]</scope>
    <source>
        <strain evidence="7 8">1165133.8</strain>
    </source>
</reference>
<keyword evidence="2" id="KW-0813">Transport</keyword>
<keyword evidence="4 6" id="KW-1133">Transmembrane helix</keyword>
<feature type="transmembrane region" description="Helical" evidence="6">
    <location>
        <begin position="359"/>
        <end position="380"/>
    </location>
</feature>
<evidence type="ECO:0000256" key="2">
    <source>
        <dbReference type="ARBA" id="ARBA00022448"/>
    </source>
</evidence>
<evidence type="ECO:0000256" key="4">
    <source>
        <dbReference type="ARBA" id="ARBA00022989"/>
    </source>
</evidence>
<feature type="transmembrane region" description="Helical" evidence="6">
    <location>
        <begin position="311"/>
        <end position="338"/>
    </location>
</feature>
<feature type="transmembrane region" description="Helical" evidence="6">
    <location>
        <begin position="219"/>
        <end position="240"/>
    </location>
</feature>
<evidence type="ECO:0000313" key="7">
    <source>
        <dbReference type="EMBL" id="OBK23238.1"/>
    </source>
</evidence>
<feature type="transmembrane region" description="Helical" evidence="6">
    <location>
        <begin position="178"/>
        <end position="199"/>
    </location>
</feature>
<gene>
    <name evidence="7" type="ORF">A5634_05615</name>
</gene>
<dbReference type="Pfam" id="PF13520">
    <property type="entry name" value="AA_permease_2"/>
    <property type="match status" value="1"/>
</dbReference>
<feature type="transmembrane region" description="Helical" evidence="6">
    <location>
        <begin position="453"/>
        <end position="472"/>
    </location>
</feature>
<feature type="transmembrane region" description="Helical" evidence="6">
    <location>
        <begin position="35"/>
        <end position="53"/>
    </location>
</feature>
<feature type="transmembrane region" description="Helical" evidence="6">
    <location>
        <begin position="261"/>
        <end position="283"/>
    </location>
</feature>
<dbReference type="GO" id="GO:0022857">
    <property type="term" value="F:transmembrane transporter activity"/>
    <property type="evidence" value="ECO:0007669"/>
    <property type="project" value="InterPro"/>
</dbReference>
<dbReference type="PANTHER" id="PTHR45649">
    <property type="entry name" value="AMINO-ACID PERMEASE BAT1"/>
    <property type="match status" value="1"/>
</dbReference>
<keyword evidence="5 6" id="KW-0472">Membrane</keyword>
<evidence type="ECO:0000256" key="6">
    <source>
        <dbReference type="SAM" id="Phobius"/>
    </source>
</evidence>
<dbReference type="EMBL" id="LZLS01000176">
    <property type="protein sequence ID" value="OBK23238.1"/>
    <property type="molecule type" value="Genomic_DNA"/>
</dbReference>
<dbReference type="GO" id="GO:0016020">
    <property type="term" value="C:membrane"/>
    <property type="evidence" value="ECO:0007669"/>
    <property type="project" value="UniProtKB-SubCell"/>
</dbReference>
<keyword evidence="3 6" id="KW-0812">Transmembrane</keyword>
<accession>A0A1A3NM64</accession>
<feature type="transmembrane region" description="Helical" evidence="6">
    <location>
        <begin position="150"/>
        <end position="171"/>
    </location>
</feature>
<organism evidence="7 8">
    <name type="scientific">Mycobacterium asiaticum</name>
    <dbReference type="NCBI Taxonomy" id="1790"/>
    <lineage>
        <taxon>Bacteria</taxon>
        <taxon>Bacillati</taxon>
        <taxon>Actinomycetota</taxon>
        <taxon>Actinomycetes</taxon>
        <taxon>Mycobacteriales</taxon>
        <taxon>Mycobacteriaceae</taxon>
        <taxon>Mycobacterium</taxon>
    </lineage>
</organism>
<proteinExistence type="predicted"/>